<reference evidence="3" key="1">
    <citation type="journal article" date="2019" name="Int. J. Syst. Evol. Microbiol.">
        <title>The Global Catalogue of Microorganisms (GCM) 10K type strain sequencing project: providing services to taxonomists for standard genome sequencing and annotation.</title>
        <authorList>
            <consortium name="The Broad Institute Genomics Platform"/>
            <consortium name="The Broad Institute Genome Sequencing Center for Infectious Disease"/>
            <person name="Wu L."/>
            <person name="Ma J."/>
        </authorList>
    </citation>
    <scope>NUCLEOTIDE SEQUENCE [LARGE SCALE GENOMIC DNA]</scope>
    <source>
        <strain evidence="3">XZYJ18</strain>
    </source>
</reference>
<sequence length="178" mass="18664">MSPTVPDERPPSCGDIVGLLAESDRRAAFAALVLGAATPREIADAAGLRPAAAASALHKLTAGGLAAFDEGARAHVLVEDAFRRAVAADVRVSGRRTGDGAGAYFRRGRLTAIPGDPAVRARVLEVVAEVFAAGETYSEPKVNALCAEWLDDWVSLRRALVDHGLLRRDATGTAYECT</sequence>
<organism evidence="2 3">
    <name type="scientific">Nocardiopsis mangrovi</name>
    <dbReference type="NCBI Taxonomy" id="1179818"/>
    <lineage>
        <taxon>Bacteria</taxon>
        <taxon>Bacillati</taxon>
        <taxon>Actinomycetota</taxon>
        <taxon>Actinomycetes</taxon>
        <taxon>Streptosporangiales</taxon>
        <taxon>Nocardiopsidaceae</taxon>
        <taxon>Nocardiopsis</taxon>
    </lineage>
</organism>
<dbReference type="Proteomes" id="UP001595923">
    <property type="component" value="Unassembled WGS sequence"/>
</dbReference>
<comment type="caution">
    <text evidence="2">The sequence shown here is derived from an EMBL/GenBank/DDBJ whole genome shotgun (WGS) entry which is preliminary data.</text>
</comment>
<feature type="domain" description="DUF2087" evidence="1">
    <location>
        <begin position="109"/>
        <end position="176"/>
    </location>
</feature>
<dbReference type="Pfam" id="PF09860">
    <property type="entry name" value="DUF2087"/>
    <property type="match status" value="1"/>
</dbReference>
<dbReference type="InterPro" id="IPR018656">
    <property type="entry name" value="DUF2087"/>
</dbReference>
<evidence type="ECO:0000313" key="3">
    <source>
        <dbReference type="Proteomes" id="UP001595923"/>
    </source>
</evidence>
<dbReference type="RefSeq" id="WP_378573759.1">
    <property type="nucleotide sequence ID" value="NZ_JBHSFQ010000008.1"/>
</dbReference>
<protein>
    <submittedName>
        <fullName evidence="2">DUF2087 domain-containing protein</fullName>
    </submittedName>
</protein>
<evidence type="ECO:0000259" key="1">
    <source>
        <dbReference type="Pfam" id="PF09860"/>
    </source>
</evidence>
<keyword evidence="3" id="KW-1185">Reference proteome</keyword>
<evidence type="ECO:0000313" key="2">
    <source>
        <dbReference type="EMBL" id="MFC4562488.1"/>
    </source>
</evidence>
<proteinExistence type="predicted"/>
<name>A0ABV9DVU1_9ACTN</name>
<accession>A0ABV9DVU1</accession>
<gene>
    <name evidence="2" type="ORF">ACFO4E_11550</name>
</gene>
<dbReference type="EMBL" id="JBHSFQ010000008">
    <property type="protein sequence ID" value="MFC4562488.1"/>
    <property type="molecule type" value="Genomic_DNA"/>
</dbReference>